<feature type="transmembrane region" description="Helical" evidence="1">
    <location>
        <begin position="120"/>
        <end position="140"/>
    </location>
</feature>
<reference evidence="3" key="1">
    <citation type="submission" date="2017-09" db="EMBL/GenBank/DDBJ databases">
        <title>Depth-based differentiation of microbial function through sediment-hosted aquifers and enrichment of novel symbionts in the deep terrestrial subsurface.</title>
        <authorList>
            <person name="Probst A.J."/>
            <person name="Ladd B."/>
            <person name="Jarett J.K."/>
            <person name="Geller-Mcgrath D.E."/>
            <person name="Sieber C.M.K."/>
            <person name="Emerson J.B."/>
            <person name="Anantharaman K."/>
            <person name="Thomas B.C."/>
            <person name="Malmstrom R."/>
            <person name="Stieglmeier M."/>
            <person name="Klingl A."/>
            <person name="Woyke T."/>
            <person name="Ryan C.M."/>
            <person name="Banfield J.F."/>
        </authorList>
    </citation>
    <scope>NUCLEOTIDE SEQUENCE [LARGE SCALE GENOMIC DNA]</scope>
</reference>
<evidence type="ECO:0000256" key="1">
    <source>
        <dbReference type="SAM" id="Phobius"/>
    </source>
</evidence>
<dbReference type="Proteomes" id="UP000230078">
    <property type="component" value="Unassembled WGS sequence"/>
</dbReference>
<keyword evidence="1" id="KW-1133">Transmembrane helix</keyword>
<protein>
    <submittedName>
        <fullName evidence="2">Uncharacterized protein</fullName>
    </submittedName>
</protein>
<feature type="transmembrane region" description="Helical" evidence="1">
    <location>
        <begin position="96"/>
        <end position="114"/>
    </location>
</feature>
<organism evidence="2 3">
    <name type="scientific">Candidatus Magasanikbacteria bacterium CG_4_10_14_0_2_um_filter_41_31</name>
    <dbReference type="NCBI Taxonomy" id="1974639"/>
    <lineage>
        <taxon>Bacteria</taxon>
        <taxon>Candidatus Magasanikiibacteriota</taxon>
    </lineage>
</organism>
<proteinExistence type="predicted"/>
<comment type="caution">
    <text evidence="2">The sequence shown here is derived from an EMBL/GenBank/DDBJ whole genome shotgun (WGS) entry which is preliminary data.</text>
</comment>
<evidence type="ECO:0000313" key="2">
    <source>
        <dbReference type="EMBL" id="PIZ93053.1"/>
    </source>
</evidence>
<dbReference type="EMBL" id="PFPI01000036">
    <property type="protein sequence ID" value="PIZ93053.1"/>
    <property type="molecule type" value="Genomic_DNA"/>
</dbReference>
<feature type="transmembrane region" description="Helical" evidence="1">
    <location>
        <begin position="7"/>
        <end position="30"/>
    </location>
</feature>
<name>A0A2M7V3J1_9BACT</name>
<evidence type="ECO:0000313" key="3">
    <source>
        <dbReference type="Proteomes" id="UP000230078"/>
    </source>
</evidence>
<accession>A0A2M7V3J1</accession>
<dbReference type="AlphaFoldDB" id="A0A2M7V3J1"/>
<keyword evidence="1" id="KW-0812">Transmembrane</keyword>
<sequence>MYWELIIPLGLVGLAMYFAFGYVIGYGYWYVHHHSWGSLGPWWRRLTFLLLFPGVGWDAYTEQYINKRDDWQQKLNYQYELMYCLREPFPEDTCRVMAVIWPLGIVWSLCWLTVGLFFITFMTACCVSLGPVVGIFFGLYKIGTWPVRRMFGHMAT</sequence>
<gene>
    <name evidence="2" type="ORF">COX83_02890</name>
</gene>
<keyword evidence="1" id="KW-0472">Membrane</keyword>